<keyword evidence="3" id="KW-1185">Reference proteome</keyword>
<protein>
    <submittedName>
        <fullName evidence="2">Uncharacterized protein</fullName>
    </submittedName>
</protein>
<evidence type="ECO:0000313" key="2">
    <source>
        <dbReference type="EMBL" id="QGW27503.1"/>
    </source>
</evidence>
<gene>
    <name evidence="2" type="ORF">GLV81_04790</name>
</gene>
<reference evidence="2 3" key="1">
    <citation type="submission" date="2019-11" db="EMBL/GenBank/DDBJ databases">
        <authorList>
            <person name="Im W.T."/>
        </authorList>
    </citation>
    <scope>NUCLEOTIDE SEQUENCE [LARGE SCALE GENOMIC DNA]</scope>
    <source>
        <strain evidence="2 3">SB-02</strain>
    </source>
</reference>
<dbReference type="Proteomes" id="UP000426027">
    <property type="component" value="Chromosome"/>
</dbReference>
<dbReference type="AlphaFoldDB" id="A0A6I6G7P4"/>
<organism evidence="2 3">
    <name type="scientific">Phnomibacter ginsenosidimutans</name>
    <dbReference type="NCBI Taxonomy" id="2676868"/>
    <lineage>
        <taxon>Bacteria</taxon>
        <taxon>Pseudomonadati</taxon>
        <taxon>Bacteroidota</taxon>
        <taxon>Chitinophagia</taxon>
        <taxon>Chitinophagales</taxon>
        <taxon>Chitinophagaceae</taxon>
        <taxon>Phnomibacter</taxon>
    </lineage>
</organism>
<dbReference type="KEGG" id="fls:GLV81_04790"/>
<proteinExistence type="predicted"/>
<feature type="coiled-coil region" evidence="1">
    <location>
        <begin position="97"/>
        <end position="131"/>
    </location>
</feature>
<evidence type="ECO:0000256" key="1">
    <source>
        <dbReference type="SAM" id="Coils"/>
    </source>
</evidence>
<dbReference type="EMBL" id="CP046566">
    <property type="protein sequence ID" value="QGW27503.1"/>
    <property type="molecule type" value="Genomic_DNA"/>
</dbReference>
<name>A0A6I6G7P4_9BACT</name>
<sequence length="201" mass="23067">MKIFLNRRGTHTQTDKIQLLQPIRSQRIFHLQELYFNGISPDSLQQLLYNKPIQTLKLQCSLPMQYLKDNKPQSGTSVELEYVFNPVFTFSNVDSIDASVEKDMALLQLEIAKANQEQAAYLQEQQALQSQLTAATLNLSSPDLATKEQATSTIAKLRTSLQQLKPPYNNKKALQARLSYLQQQLYVRKLQMVSGYVSWRK</sequence>
<accession>A0A6I6G7P4</accession>
<evidence type="ECO:0000313" key="3">
    <source>
        <dbReference type="Proteomes" id="UP000426027"/>
    </source>
</evidence>
<dbReference type="RefSeq" id="WP_157477333.1">
    <property type="nucleotide sequence ID" value="NZ_CP046566.1"/>
</dbReference>
<keyword evidence="1" id="KW-0175">Coiled coil</keyword>